<dbReference type="Pfam" id="PF03382">
    <property type="entry name" value="DUF285"/>
    <property type="match status" value="1"/>
</dbReference>
<reference evidence="3" key="1">
    <citation type="journal article" date="2023" name="Commun. Biol.">
        <title>Genome analysis of Parmales, the sister group of diatoms, reveals the evolutionary specialization of diatoms from phago-mixotrophs to photoautotrophs.</title>
        <authorList>
            <person name="Ban H."/>
            <person name="Sato S."/>
            <person name="Yoshikawa S."/>
            <person name="Yamada K."/>
            <person name="Nakamura Y."/>
            <person name="Ichinomiya M."/>
            <person name="Sato N."/>
            <person name="Blanc-Mathieu R."/>
            <person name="Endo H."/>
            <person name="Kuwata A."/>
            <person name="Ogata H."/>
        </authorList>
    </citation>
    <scope>NUCLEOTIDE SEQUENCE [LARGE SCALE GENOMIC DNA]</scope>
</reference>
<evidence type="ECO:0000313" key="2">
    <source>
        <dbReference type="EMBL" id="GMH80562.1"/>
    </source>
</evidence>
<dbReference type="EMBL" id="BLQM01000284">
    <property type="protein sequence ID" value="GMH80562.1"/>
    <property type="molecule type" value="Genomic_DNA"/>
</dbReference>
<feature type="region of interest" description="Disordered" evidence="1">
    <location>
        <begin position="682"/>
        <end position="745"/>
    </location>
</feature>
<proteinExistence type="predicted"/>
<accession>A0A9W7AYD9</accession>
<dbReference type="Proteomes" id="UP001162640">
    <property type="component" value="Unassembled WGS sequence"/>
</dbReference>
<dbReference type="InterPro" id="IPR005046">
    <property type="entry name" value="DUF285"/>
</dbReference>
<sequence length="903" mass="102074">MIENSAFFKCENLVELEISSVKTLCSFSFSQTPIKEVKLGAEVIGNGVFLDCTELESVELGLNLKKLGNKAFKSTSISSIELPESLEEMGSDCFSDCKELISVNWKCSRISVLSKNCFSGTVLKEFKAESLIEIGPDAFRETPTLTTLNIPNVQTLRSGCFALTGLHTLTFPKKLTIVENEVFGNCYHLFEVKFNNCVRRLESFCFRNASFKSVVLPGNVEEIRKGCFMHCDKLVKFEGKGVKVLGEYCLNGCGKLGVVKINEVERIGDKAFQNCKKLNNLILGSKDVNIGSSVFEGCVNLLSKFNSKSNTEQGIIKYNQNNPLMIMLYQQSPLLSNLKKLHEENKDWIKGTEWEGNRKTCLAVYAESGFKIGIWEWLFEVCGTLIEEAEVSVRDVNGDTILHVLFGRKVEVNDFKIFEEMLRVVNERIGEGEVWGVKNFKGGTCLHVLAERGGGGEEVWKGIIEKVGGEVLRIKNEEGLTVLHMLCQKSTLDVGLINLFCEKEGNKVFTEVDEFGYTVLHTIVQRHKEIKAEDIVKVIKKSDLSLKDGDGFTVGGLGRKKGYVGGPDGSSSFDGIPNEALSAMVLYEKRKPEPSPEGEEEELVTLMQECWAQEEKGRPVFITVFETLKPLQERGSSSGLVEDEEEMRNRLSRAASLKRGQNQVARDRAEIEQARKELDEEKRLMKEQTRKDLEEEKRKLKESASRELEEEKRKVEQEQNREKERADAKAEAEAEAEWRRKEEKEKEEYRKKKAAAVAGGWTLFGNEDLKVAAKEWCEDSGKAEAKYRHISGWDTSEVTTMENLFRADEYGTGEAAEQFNDDISRWNVDRVEDMSGMFDGAESFNQNLSGWNVETCKNMWSMLDRAKKFNKDSIKNWDLSGKDTDNMFKGGEEGEKTMEEYNN</sequence>
<evidence type="ECO:0000313" key="3">
    <source>
        <dbReference type="Proteomes" id="UP001162640"/>
    </source>
</evidence>
<evidence type="ECO:0000256" key="1">
    <source>
        <dbReference type="SAM" id="MobiDB-lite"/>
    </source>
</evidence>
<gene>
    <name evidence="2" type="ORF">TL16_g08597</name>
</gene>
<dbReference type="PANTHER" id="PTHR45661:SF3">
    <property type="entry name" value="IG-LIKE DOMAIN-CONTAINING PROTEIN"/>
    <property type="match status" value="1"/>
</dbReference>
<feature type="region of interest" description="Disordered" evidence="1">
    <location>
        <begin position="882"/>
        <end position="903"/>
    </location>
</feature>
<protein>
    <submittedName>
        <fullName evidence="2">Uncharacterized protein</fullName>
    </submittedName>
</protein>
<dbReference type="Gene3D" id="1.25.40.20">
    <property type="entry name" value="Ankyrin repeat-containing domain"/>
    <property type="match status" value="1"/>
</dbReference>
<dbReference type="InterPro" id="IPR032675">
    <property type="entry name" value="LRR_dom_sf"/>
</dbReference>
<dbReference type="SUPFAM" id="SSF48403">
    <property type="entry name" value="Ankyrin repeat"/>
    <property type="match status" value="1"/>
</dbReference>
<comment type="caution">
    <text evidence="2">The sequence shown here is derived from an EMBL/GenBank/DDBJ whole genome shotgun (WGS) entry which is preliminary data.</text>
</comment>
<name>A0A9W7AYD9_9STRA</name>
<dbReference type="Gene3D" id="3.80.10.10">
    <property type="entry name" value="Ribonuclease Inhibitor"/>
    <property type="match status" value="2"/>
</dbReference>
<dbReference type="InterPro" id="IPR026906">
    <property type="entry name" value="LRR_5"/>
</dbReference>
<dbReference type="Pfam" id="PF13306">
    <property type="entry name" value="LRR_5"/>
    <property type="match status" value="2"/>
</dbReference>
<dbReference type="PANTHER" id="PTHR45661">
    <property type="entry name" value="SURFACE ANTIGEN"/>
    <property type="match status" value="1"/>
</dbReference>
<dbReference type="SUPFAM" id="SSF52058">
    <property type="entry name" value="L domain-like"/>
    <property type="match status" value="1"/>
</dbReference>
<dbReference type="InterPro" id="IPR036770">
    <property type="entry name" value="Ankyrin_rpt-contain_sf"/>
</dbReference>
<dbReference type="AlphaFoldDB" id="A0A9W7AYD9"/>
<dbReference type="InterPro" id="IPR053139">
    <property type="entry name" value="Surface_bspA-like"/>
</dbReference>
<organism evidence="2 3">
    <name type="scientific">Triparma laevis f. inornata</name>
    <dbReference type="NCBI Taxonomy" id="1714386"/>
    <lineage>
        <taxon>Eukaryota</taxon>
        <taxon>Sar</taxon>
        <taxon>Stramenopiles</taxon>
        <taxon>Ochrophyta</taxon>
        <taxon>Bolidophyceae</taxon>
        <taxon>Parmales</taxon>
        <taxon>Triparmaceae</taxon>
        <taxon>Triparma</taxon>
    </lineage>
</organism>